<evidence type="ECO:0000313" key="1">
    <source>
        <dbReference type="EMBL" id="KAB0665737.1"/>
    </source>
</evidence>
<dbReference type="Pfam" id="PF04368">
    <property type="entry name" value="DUF507"/>
    <property type="match status" value="1"/>
</dbReference>
<comment type="caution">
    <text evidence="1">The sequence shown here is derived from an EMBL/GenBank/DDBJ whole genome shotgun (WGS) entry which is preliminary data.</text>
</comment>
<keyword evidence="2" id="KW-1185">Reference proteome</keyword>
<name>A0A7J4ZS03_9BACT</name>
<reference evidence="1 2" key="1">
    <citation type="submission" date="2019-09" db="EMBL/GenBank/DDBJ databases">
        <title>Geobacter sp. Red96, a novel strain isolated from paddy soil.</title>
        <authorList>
            <person name="Xu Z."/>
            <person name="Masuda Y."/>
            <person name="Itoh H."/>
            <person name="Senoo K."/>
        </authorList>
    </citation>
    <scope>NUCLEOTIDE SEQUENCE [LARGE SCALE GENOMIC DNA]</scope>
    <source>
        <strain evidence="1 2">Red96</strain>
    </source>
</reference>
<accession>A0A7J4ZS03</accession>
<dbReference type="AlphaFoldDB" id="A0A7J4ZS03"/>
<gene>
    <name evidence="1" type="ORF">F6V25_08455</name>
</gene>
<dbReference type="EMBL" id="VZQZ01000004">
    <property type="protein sequence ID" value="KAB0665737.1"/>
    <property type="molecule type" value="Genomic_DNA"/>
</dbReference>
<evidence type="ECO:0000313" key="2">
    <source>
        <dbReference type="Proteomes" id="UP000420562"/>
    </source>
</evidence>
<organism evidence="1 2">
    <name type="scientific">Oryzomonas japonica</name>
    <dbReference type="NCBI Taxonomy" id="2603858"/>
    <lineage>
        <taxon>Bacteria</taxon>
        <taxon>Pseudomonadati</taxon>
        <taxon>Thermodesulfobacteriota</taxon>
        <taxon>Desulfuromonadia</taxon>
        <taxon>Geobacterales</taxon>
        <taxon>Geobacteraceae</taxon>
        <taxon>Oryzomonas</taxon>
    </lineage>
</organism>
<protein>
    <submittedName>
        <fullName evidence="1">DUF507 family protein</fullName>
    </submittedName>
</protein>
<proteinExistence type="predicted"/>
<dbReference type="Proteomes" id="UP000420562">
    <property type="component" value="Unassembled WGS sequence"/>
</dbReference>
<dbReference type="RefSeq" id="WP_151128174.1">
    <property type="nucleotide sequence ID" value="NZ_VZQZ01000004.1"/>
</dbReference>
<dbReference type="InterPro" id="IPR007463">
    <property type="entry name" value="DUF507"/>
</dbReference>
<sequence length="95" mass="10719">MRLREDQIHRLAEKVYNDLAAEGLITPKGERSAVVAGIAKAISHDLTREQLLERDAERLLDETVAAMGRGAAEIDRRKMLRMIKGKLAKERKIVL</sequence>